<dbReference type="PANTHER" id="PTHR12631:SF10">
    <property type="entry name" value="BETA-XYLOSIDASE-LIKE PROTEIN-RELATED"/>
    <property type="match status" value="1"/>
</dbReference>
<keyword evidence="1" id="KW-0472">Membrane</keyword>
<dbReference type="EMBL" id="AGUD01000222">
    <property type="protein sequence ID" value="EHN10415.1"/>
    <property type="molecule type" value="Genomic_DNA"/>
</dbReference>
<dbReference type="Gene3D" id="3.20.20.80">
    <property type="entry name" value="Glycosidases"/>
    <property type="match status" value="1"/>
</dbReference>
<gene>
    <name evidence="2" type="ORF">PAI11_27300</name>
</gene>
<reference evidence="2 3" key="1">
    <citation type="journal article" date="2013" name="Biodegradation">
        <title>Quantitative proteomic analysis of ibuprofen-degrading Patulibacter sp. strain I11.</title>
        <authorList>
            <person name="Almeida B."/>
            <person name="Kjeldal H."/>
            <person name="Lolas I."/>
            <person name="Knudsen A.D."/>
            <person name="Carvalho G."/>
            <person name="Nielsen K.L."/>
            <person name="Barreto Crespo M.T."/>
            <person name="Stensballe A."/>
            <person name="Nielsen J.L."/>
        </authorList>
    </citation>
    <scope>NUCLEOTIDE SEQUENCE [LARGE SCALE GENOMIC DNA]</scope>
    <source>
        <strain evidence="2 3">I11</strain>
    </source>
</reference>
<comment type="caution">
    <text evidence="2">The sequence shown here is derived from an EMBL/GenBank/DDBJ whole genome shotgun (WGS) entry which is preliminary data.</text>
</comment>
<feature type="transmembrane region" description="Helical" evidence="1">
    <location>
        <begin position="12"/>
        <end position="35"/>
    </location>
</feature>
<keyword evidence="3" id="KW-1185">Reference proteome</keyword>
<evidence type="ECO:0000256" key="1">
    <source>
        <dbReference type="SAM" id="Phobius"/>
    </source>
</evidence>
<dbReference type="Proteomes" id="UP000005143">
    <property type="component" value="Unassembled WGS sequence"/>
</dbReference>
<evidence type="ECO:0008006" key="4">
    <source>
        <dbReference type="Google" id="ProtNLM"/>
    </source>
</evidence>
<dbReference type="InterPro" id="IPR051923">
    <property type="entry name" value="Glycosyl_Hydrolase_39"/>
</dbReference>
<dbReference type="PANTHER" id="PTHR12631">
    <property type="entry name" value="ALPHA-L-IDURONIDASE"/>
    <property type="match status" value="1"/>
</dbReference>
<dbReference type="AlphaFoldDB" id="H0E7C8"/>
<evidence type="ECO:0000313" key="3">
    <source>
        <dbReference type="Proteomes" id="UP000005143"/>
    </source>
</evidence>
<dbReference type="RefSeq" id="WP_007576139.1">
    <property type="nucleotide sequence ID" value="NZ_AGUD01000222.1"/>
</dbReference>
<protein>
    <recommendedName>
        <fullName evidence="4">Glycoside hydrolase family 42 N-terminal domain-containing protein</fullName>
    </recommendedName>
</protein>
<dbReference type="SUPFAM" id="SSF51445">
    <property type="entry name" value="(Trans)glycosidases"/>
    <property type="match status" value="1"/>
</dbReference>
<keyword evidence="1" id="KW-0812">Transmembrane</keyword>
<accession>H0E7C8</accession>
<name>H0E7C8_9ACTN</name>
<dbReference type="GO" id="GO:0004553">
    <property type="term" value="F:hydrolase activity, hydrolyzing O-glycosyl compounds"/>
    <property type="evidence" value="ECO:0007669"/>
    <property type="project" value="TreeGrafter"/>
</dbReference>
<evidence type="ECO:0000313" key="2">
    <source>
        <dbReference type="EMBL" id="EHN10415.1"/>
    </source>
</evidence>
<keyword evidence="1" id="KW-1133">Transmembrane helix</keyword>
<dbReference type="InterPro" id="IPR017853">
    <property type="entry name" value="GH"/>
</dbReference>
<proteinExistence type="predicted"/>
<organism evidence="2 3">
    <name type="scientific">Patulibacter medicamentivorans</name>
    <dbReference type="NCBI Taxonomy" id="1097667"/>
    <lineage>
        <taxon>Bacteria</taxon>
        <taxon>Bacillati</taxon>
        <taxon>Actinomycetota</taxon>
        <taxon>Thermoleophilia</taxon>
        <taxon>Solirubrobacterales</taxon>
        <taxon>Patulibacteraceae</taxon>
        <taxon>Patulibacter</taxon>
    </lineage>
</organism>
<sequence>MSRPDRPRRRWRIPAIGCGGLLLVGLLVLGAGLWLKHRAQDVPDSFPRPEPSLDRGRAPWPPRFGVNAGTIAESPDAAFRRGHFQAIARAGLGWVRIGITWPRIQPKEDGPFDWSSLDGPIAEAADAGLDVEGVIQFTPKWASTVPFSDRALAKDPADTDRFVTALVRRYGPKGEFWRTHPAARRRPVRTWEIWNEENAQYFFAPKSGKTYAYQAVLVGRAVRAVDPQARLLLGGLVGTFESRSDVIPPDEFLADALRAQPSLPRLLDGVALHVYGDAANVGTVTCRVRTVMDRLGLRRQVIALDEFGAPRKGAGALDEQARSAILSGVVDGFSRPAACGGENPRVRLIAPYTWWTKEADPGNREDWFGLVDIHARPYPAGRTYLQAVRNVTRAGR</sequence>